<evidence type="ECO:0000256" key="1">
    <source>
        <dbReference type="SAM" id="MobiDB-lite"/>
    </source>
</evidence>
<feature type="region of interest" description="Disordered" evidence="1">
    <location>
        <begin position="73"/>
        <end position="103"/>
    </location>
</feature>
<evidence type="ECO:0000313" key="2">
    <source>
        <dbReference type="EMBL" id="PIA65707.1"/>
    </source>
</evidence>
<proteinExistence type="predicted"/>
<organism evidence="2 3">
    <name type="scientific">Aquilegia coerulea</name>
    <name type="common">Rocky mountain columbine</name>
    <dbReference type="NCBI Taxonomy" id="218851"/>
    <lineage>
        <taxon>Eukaryota</taxon>
        <taxon>Viridiplantae</taxon>
        <taxon>Streptophyta</taxon>
        <taxon>Embryophyta</taxon>
        <taxon>Tracheophyta</taxon>
        <taxon>Spermatophyta</taxon>
        <taxon>Magnoliopsida</taxon>
        <taxon>Ranunculales</taxon>
        <taxon>Ranunculaceae</taxon>
        <taxon>Thalictroideae</taxon>
        <taxon>Aquilegia</taxon>
    </lineage>
</organism>
<keyword evidence="3" id="KW-1185">Reference proteome</keyword>
<feature type="region of interest" description="Disordered" evidence="1">
    <location>
        <begin position="1"/>
        <end position="21"/>
    </location>
</feature>
<sequence>MAKKSTGEEAEPDEEVDVGVDNFDVMYDTEQEAKQDEEVDVRMDDFEVMNDTEQEAKPDEEVVVRMDDYEVKKDSERKNKDTKTIMKKEKSTLPSRQQPERKGKVAINSYIRNLRQRNEGLENKKKRKVTGEEGEETLLMIKNKKVQFAQGTENEQTCLKMRNWNETALEDLIEKKNKKKRLQKI</sequence>
<dbReference type="InParanoid" id="A0A2G5FCK7"/>
<gene>
    <name evidence="2" type="ORF">AQUCO_00100898v1</name>
</gene>
<name>A0A2G5FCK7_AQUCA</name>
<reference evidence="2 3" key="1">
    <citation type="submission" date="2017-09" db="EMBL/GenBank/DDBJ databases">
        <title>WGS assembly of Aquilegia coerulea Goldsmith.</title>
        <authorList>
            <person name="Hodges S."/>
            <person name="Kramer E."/>
            <person name="Nordborg M."/>
            <person name="Tomkins J."/>
            <person name="Borevitz J."/>
            <person name="Derieg N."/>
            <person name="Yan J."/>
            <person name="Mihaltcheva S."/>
            <person name="Hayes R.D."/>
            <person name="Rokhsar D."/>
        </authorList>
    </citation>
    <scope>NUCLEOTIDE SEQUENCE [LARGE SCALE GENOMIC DNA]</scope>
    <source>
        <strain evidence="3">cv. Goldsmith</strain>
    </source>
</reference>
<feature type="compositionally biased region" description="Acidic residues" evidence="1">
    <location>
        <begin position="8"/>
        <end position="18"/>
    </location>
</feature>
<accession>A0A2G5FCK7</accession>
<dbReference type="AlphaFoldDB" id="A0A2G5FCK7"/>
<dbReference type="EMBL" id="KZ305018">
    <property type="protein sequence ID" value="PIA65707.1"/>
    <property type="molecule type" value="Genomic_DNA"/>
</dbReference>
<evidence type="ECO:0000313" key="3">
    <source>
        <dbReference type="Proteomes" id="UP000230069"/>
    </source>
</evidence>
<protein>
    <submittedName>
        <fullName evidence="2">Uncharacterized protein</fullName>
    </submittedName>
</protein>
<dbReference type="Proteomes" id="UP000230069">
    <property type="component" value="Unassembled WGS sequence"/>
</dbReference>
<feature type="compositionally biased region" description="Basic and acidic residues" evidence="1">
    <location>
        <begin position="73"/>
        <end position="91"/>
    </location>
</feature>